<name>A0A9N8ZLB9_9GLOM</name>
<dbReference type="AlphaFoldDB" id="A0A9N8ZLB9"/>
<accession>A0A9N8ZLB9</accession>
<protein>
    <submittedName>
        <fullName evidence="1">10402_t:CDS:1</fullName>
    </submittedName>
</protein>
<evidence type="ECO:0000313" key="2">
    <source>
        <dbReference type="Proteomes" id="UP000789342"/>
    </source>
</evidence>
<dbReference type="Proteomes" id="UP000789342">
    <property type="component" value="Unassembled WGS sequence"/>
</dbReference>
<reference evidence="1" key="1">
    <citation type="submission" date="2021-06" db="EMBL/GenBank/DDBJ databases">
        <authorList>
            <person name="Kallberg Y."/>
            <person name="Tangrot J."/>
            <person name="Rosling A."/>
        </authorList>
    </citation>
    <scope>NUCLEOTIDE SEQUENCE</scope>
    <source>
        <strain evidence="1">CL551</strain>
    </source>
</reference>
<comment type="caution">
    <text evidence="1">The sequence shown here is derived from an EMBL/GenBank/DDBJ whole genome shotgun (WGS) entry which is preliminary data.</text>
</comment>
<organism evidence="1 2">
    <name type="scientific">Acaulospora morrowiae</name>
    <dbReference type="NCBI Taxonomy" id="94023"/>
    <lineage>
        <taxon>Eukaryota</taxon>
        <taxon>Fungi</taxon>
        <taxon>Fungi incertae sedis</taxon>
        <taxon>Mucoromycota</taxon>
        <taxon>Glomeromycotina</taxon>
        <taxon>Glomeromycetes</taxon>
        <taxon>Diversisporales</taxon>
        <taxon>Acaulosporaceae</taxon>
        <taxon>Acaulospora</taxon>
    </lineage>
</organism>
<evidence type="ECO:0000313" key="1">
    <source>
        <dbReference type="EMBL" id="CAG8499736.1"/>
    </source>
</evidence>
<dbReference type="EMBL" id="CAJVPV010001504">
    <property type="protein sequence ID" value="CAG8499736.1"/>
    <property type="molecule type" value="Genomic_DNA"/>
</dbReference>
<proteinExistence type="predicted"/>
<sequence length="96" mass="11316">MSRCIRILSQTAMYLQSHKHSHRETTSKYCSPRYYSPKAKPASILLPDSNLPDAKFAKYEFYEKKNSSLSKQQTQKSTRNYQSFDYTSTFRIVVIY</sequence>
<keyword evidence="2" id="KW-1185">Reference proteome</keyword>
<gene>
    <name evidence="1" type="ORF">AMORRO_LOCUS3193</name>
</gene>